<sequence>MTEQNTIQKANGDTVTTGTLGRNYCETITRVNGQQARIVVLATQPRVDSFVQAMDEAGNWQNIFQPPGQRHAA</sequence>
<name>A0A1M5TP66_9GAMM</name>
<accession>A0A1M5TP66</accession>
<evidence type="ECO:0000313" key="1">
    <source>
        <dbReference type="EMBL" id="SHH52494.1"/>
    </source>
</evidence>
<dbReference type="STRING" id="299255.SAMN02745129_2223"/>
<keyword evidence="2" id="KW-1185">Reference proteome</keyword>
<dbReference type="AlphaFoldDB" id="A0A1M5TP66"/>
<organism evidence="1 2">
    <name type="scientific">Ferrimonas marina</name>
    <dbReference type="NCBI Taxonomy" id="299255"/>
    <lineage>
        <taxon>Bacteria</taxon>
        <taxon>Pseudomonadati</taxon>
        <taxon>Pseudomonadota</taxon>
        <taxon>Gammaproteobacteria</taxon>
        <taxon>Alteromonadales</taxon>
        <taxon>Ferrimonadaceae</taxon>
        <taxon>Ferrimonas</taxon>
    </lineage>
</organism>
<dbReference type="Proteomes" id="UP000184268">
    <property type="component" value="Unassembled WGS sequence"/>
</dbReference>
<dbReference type="EMBL" id="FQXG01000003">
    <property type="protein sequence ID" value="SHH52494.1"/>
    <property type="molecule type" value="Genomic_DNA"/>
</dbReference>
<evidence type="ECO:0000313" key="2">
    <source>
        <dbReference type="Proteomes" id="UP000184268"/>
    </source>
</evidence>
<gene>
    <name evidence="1" type="ORF">SAMN02745129_2223</name>
</gene>
<proteinExistence type="predicted"/>
<dbReference type="RefSeq" id="WP_067656129.1">
    <property type="nucleotide sequence ID" value="NZ_FQXG01000003.1"/>
</dbReference>
<protein>
    <submittedName>
        <fullName evidence="1">Uncharacterized protein</fullName>
    </submittedName>
</protein>
<reference evidence="1 2" key="1">
    <citation type="submission" date="2016-11" db="EMBL/GenBank/DDBJ databases">
        <authorList>
            <person name="Jaros S."/>
            <person name="Januszkiewicz K."/>
            <person name="Wedrychowicz H."/>
        </authorList>
    </citation>
    <scope>NUCLEOTIDE SEQUENCE [LARGE SCALE GENOMIC DNA]</scope>
    <source>
        <strain evidence="1 2">DSM 16917</strain>
    </source>
</reference>